<evidence type="ECO:0000313" key="12">
    <source>
        <dbReference type="EMBL" id="GGC30808.1"/>
    </source>
</evidence>
<protein>
    <recommendedName>
        <fullName evidence="10">Protein-export membrane protein SecG</fullName>
    </recommendedName>
</protein>
<evidence type="ECO:0000256" key="4">
    <source>
        <dbReference type="ARBA" id="ARBA00022475"/>
    </source>
</evidence>
<evidence type="ECO:0000256" key="9">
    <source>
        <dbReference type="ARBA" id="ARBA00023136"/>
    </source>
</evidence>
<keyword evidence="13" id="KW-1185">Reference proteome</keyword>
<keyword evidence="7 10" id="KW-1133">Transmembrane helix</keyword>
<evidence type="ECO:0000256" key="6">
    <source>
        <dbReference type="ARBA" id="ARBA00022927"/>
    </source>
</evidence>
<dbReference type="PRINTS" id="PR01651">
    <property type="entry name" value="SECGEXPORT"/>
</dbReference>
<evidence type="ECO:0000256" key="7">
    <source>
        <dbReference type="ARBA" id="ARBA00022989"/>
    </source>
</evidence>
<evidence type="ECO:0000256" key="8">
    <source>
        <dbReference type="ARBA" id="ARBA00023010"/>
    </source>
</evidence>
<comment type="similarity">
    <text evidence="2 10">Belongs to the SecG family.</text>
</comment>
<dbReference type="RefSeq" id="WP_188461959.1">
    <property type="nucleotide sequence ID" value="NZ_BAABHU010000004.1"/>
</dbReference>
<keyword evidence="5 10" id="KW-0812">Transmembrane</keyword>
<dbReference type="NCBIfam" id="TIGR00810">
    <property type="entry name" value="secG"/>
    <property type="match status" value="1"/>
</dbReference>
<name>A0ABQ1LYS5_9BACT</name>
<keyword evidence="8 10" id="KW-0811">Translocation</keyword>
<dbReference type="EMBL" id="BMEC01000004">
    <property type="protein sequence ID" value="GGC30808.1"/>
    <property type="molecule type" value="Genomic_DNA"/>
</dbReference>
<evidence type="ECO:0000256" key="11">
    <source>
        <dbReference type="SAM" id="MobiDB-lite"/>
    </source>
</evidence>
<keyword evidence="4 10" id="KW-1003">Cell membrane</keyword>
<feature type="region of interest" description="Disordered" evidence="11">
    <location>
        <begin position="107"/>
        <end position="132"/>
    </location>
</feature>
<feature type="transmembrane region" description="Helical" evidence="10">
    <location>
        <begin position="55"/>
        <end position="74"/>
    </location>
</feature>
<keyword evidence="6 10" id="KW-0653">Protein transport</keyword>
<sequence length="132" mass="13943">MLTFIITLIILVAILLVLVVLAQNSKGGGLTSQFGGSGASQIVGVKRTGDILEKITWVLAISLVVLSLTSSIVIKSDRSAGGYTSPNMEKVQDESILPGMDQNNEQLLPEVGVETEGEQPTIEATEESDSVE</sequence>
<dbReference type="PANTHER" id="PTHR34182:SF1">
    <property type="entry name" value="PROTEIN-EXPORT MEMBRANE PROTEIN SECG"/>
    <property type="match status" value="1"/>
</dbReference>
<dbReference type="InterPro" id="IPR004692">
    <property type="entry name" value="SecG"/>
</dbReference>
<keyword evidence="3 10" id="KW-0813">Transport</keyword>
<evidence type="ECO:0000256" key="2">
    <source>
        <dbReference type="ARBA" id="ARBA00008445"/>
    </source>
</evidence>
<evidence type="ECO:0000313" key="13">
    <source>
        <dbReference type="Proteomes" id="UP000636010"/>
    </source>
</evidence>
<reference evidence="13" key="1">
    <citation type="journal article" date="2019" name="Int. J. Syst. Evol. Microbiol.">
        <title>The Global Catalogue of Microorganisms (GCM) 10K type strain sequencing project: providing services to taxonomists for standard genome sequencing and annotation.</title>
        <authorList>
            <consortium name="The Broad Institute Genomics Platform"/>
            <consortium name="The Broad Institute Genome Sequencing Center for Infectious Disease"/>
            <person name="Wu L."/>
            <person name="Ma J."/>
        </authorList>
    </citation>
    <scope>NUCLEOTIDE SEQUENCE [LARGE SCALE GENOMIC DNA]</scope>
    <source>
        <strain evidence="13">CGMCC 1.10832</strain>
    </source>
</reference>
<evidence type="ECO:0000256" key="5">
    <source>
        <dbReference type="ARBA" id="ARBA00022692"/>
    </source>
</evidence>
<keyword evidence="9 10" id="KW-0472">Membrane</keyword>
<dbReference type="Pfam" id="PF03840">
    <property type="entry name" value="SecG"/>
    <property type="match status" value="1"/>
</dbReference>
<accession>A0ABQ1LYS5</accession>
<evidence type="ECO:0000256" key="1">
    <source>
        <dbReference type="ARBA" id="ARBA00004651"/>
    </source>
</evidence>
<comment type="caution">
    <text evidence="10">Lacks conserved residue(s) required for the propagation of feature annotation.</text>
</comment>
<proteinExistence type="inferred from homology"/>
<comment type="function">
    <text evidence="10">Involved in protein export. Participates in an early event of protein translocation.</text>
</comment>
<evidence type="ECO:0000256" key="3">
    <source>
        <dbReference type="ARBA" id="ARBA00022448"/>
    </source>
</evidence>
<dbReference type="Proteomes" id="UP000636010">
    <property type="component" value="Unassembled WGS sequence"/>
</dbReference>
<organism evidence="12 13">
    <name type="scientific">Marivirga lumbricoides</name>
    <dbReference type="NCBI Taxonomy" id="1046115"/>
    <lineage>
        <taxon>Bacteria</taxon>
        <taxon>Pseudomonadati</taxon>
        <taxon>Bacteroidota</taxon>
        <taxon>Cytophagia</taxon>
        <taxon>Cytophagales</taxon>
        <taxon>Marivirgaceae</taxon>
        <taxon>Marivirga</taxon>
    </lineage>
</organism>
<comment type="caution">
    <text evidence="12">The sequence shown here is derived from an EMBL/GenBank/DDBJ whole genome shotgun (WGS) entry which is preliminary data.</text>
</comment>
<dbReference type="PANTHER" id="PTHR34182">
    <property type="entry name" value="PROTEIN-EXPORT MEMBRANE PROTEIN SECG"/>
    <property type="match status" value="1"/>
</dbReference>
<evidence type="ECO:0000256" key="10">
    <source>
        <dbReference type="RuleBase" id="RU365087"/>
    </source>
</evidence>
<comment type="subcellular location">
    <subcellularLocation>
        <location evidence="1 10">Cell membrane</location>
        <topology evidence="1 10">Multi-pass membrane protein</topology>
    </subcellularLocation>
</comment>
<gene>
    <name evidence="12" type="ORF">GCM10011506_15310</name>
</gene>